<dbReference type="AlphaFoldDB" id="K0S885"/>
<comment type="caution">
    <text evidence="2">The sequence shown here is derived from an EMBL/GenBank/DDBJ whole genome shotgun (WGS) entry which is preliminary data.</text>
</comment>
<evidence type="ECO:0000313" key="3">
    <source>
        <dbReference type="Proteomes" id="UP000266841"/>
    </source>
</evidence>
<dbReference type="OrthoDB" id="371245at2759"/>
<evidence type="ECO:0000256" key="1">
    <source>
        <dbReference type="SAM" id="MobiDB-lite"/>
    </source>
</evidence>
<dbReference type="EMBL" id="AGNL01018962">
    <property type="protein sequence ID" value="EJK62333.1"/>
    <property type="molecule type" value="Genomic_DNA"/>
</dbReference>
<evidence type="ECO:0000313" key="2">
    <source>
        <dbReference type="EMBL" id="EJK62333.1"/>
    </source>
</evidence>
<proteinExistence type="predicted"/>
<organism evidence="2 3">
    <name type="scientific">Thalassiosira oceanica</name>
    <name type="common">Marine diatom</name>
    <dbReference type="NCBI Taxonomy" id="159749"/>
    <lineage>
        <taxon>Eukaryota</taxon>
        <taxon>Sar</taxon>
        <taxon>Stramenopiles</taxon>
        <taxon>Ochrophyta</taxon>
        <taxon>Bacillariophyta</taxon>
        <taxon>Coscinodiscophyceae</taxon>
        <taxon>Thalassiosirophycidae</taxon>
        <taxon>Thalassiosirales</taxon>
        <taxon>Thalassiosiraceae</taxon>
        <taxon>Thalassiosira</taxon>
    </lineage>
</organism>
<name>K0S885_THAOC</name>
<reference evidence="2 3" key="1">
    <citation type="journal article" date="2012" name="Genome Biol.">
        <title>Genome and low-iron response of an oceanic diatom adapted to chronic iron limitation.</title>
        <authorList>
            <person name="Lommer M."/>
            <person name="Specht M."/>
            <person name="Roy A.S."/>
            <person name="Kraemer L."/>
            <person name="Andreson R."/>
            <person name="Gutowska M.A."/>
            <person name="Wolf J."/>
            <person name="Bergner S.V."/>
            <person name="Schilhabel M.B."/>
            <person name="Klostermeier U.C."/>
            <person name="Beiko R.G."/>
            <person name="Rosenstiel P."/>
            <person name="Hippler M."/>
            <person name="Laroche J."/>
        </authorList>
    </citation>
    <scope>NUCLEOTIDE SEQUENCE [LARGE SCALE GENOMIC DNA]</scope>
    <source>
        <strain evidence="2 3">CCMP1005</strain>
    </source>
</reference>
<gene>
    <name evidence="2" type="ORF">THAOC_17058</name>
</gene>
<keyword evidence="3" id="KW-1185">Reference proteome</keyword>
<dbReference type="Proteomes" id="UP000266841">
    <property type="component" value="Unassembled WGS sequence"/>
</dbReference>
<protein>
    <submittedName>
        <fullName evidence="2">Uncharacterized protein</fullName>
    </submittedName>
</protein>
<feature type="region of interest" description="Disordered" evidence="1">
    <location>
        <begin position="36"/>
        <end position="68"/>
    </location>
</feature>
<sequence>MSKQLLHTCDSDVIVVALDDRAFVIVDDARTSSARAFELTDDDNHDADDPASGSTNGQQQKLQKKNNDREIQAVCCEKIGTKRWFA</sequence>
<accession>K0S885</accession>
<feature type="non-terminal residue" evidence="2">
    <location>
        <position position="86"/>
    </location>
</feature>